<keyword evidence="2 6" id="KW-0479">Metal-binding</keyword>
<dbReference type="Pfam" id="PF04434">
    <property type="entry name" value="SWIM"/>
    <property type="match status" value="1"/>
</dbReference>
<evidence type="ECO:0000256" key="2">
    <source>
        <dbReference type="ARBA" id="ARBA00022723"/>
    </source>
</evidence>
<evidence type="ECO:0000256" key="3">
    <source>
        <dbReference type="ARBA" id="ARBA00022771"/>
    </source>
</evidence>
<dbReference type="GO" id="GO:0008270">
    <property type="term" value="F:zinc ion binding"/>
    <property type="evidence" value="ECO:0007669"/>
    <property type="project" value="UniProtKB-UniRule"/>
</dbReference>
<dbReference type="GO" id="GO:0005634">
    <property type="term" value="C:nucleus"/>
    <property type="evidence" value="ECO:0007669"/>
    <property type="project" value="UniProtKB-SubCell"/>
</dbReference>
<protein>
    <recommendedName>
        <fullName evidence="6">Protein FAR1-RELATED SEQUENCE</fullName>
    </recommendedName>
</protein>
<comment type="subcellular location">
    <subcellularLocation>
        <location evidence="6">Nucleus</location>
    </subcellularLocation>
</comment>
<keyword evidence="10" id="KW-1185">Reference proteome</keyword>
<evidence type="ECO:0000256" key="7">
    <source>
        <dbReference type="SAM" id="MobiDB-lite"/>
    </source>
</evidence>
<feature type="domain" description="SWIM-type" evidence="8">
    <location>
        <begin position="285"/>
        <end position="321"/>
    </location>
</feature>
<proteinExistence type="inferred from homology"/>
<dbReference type="PANTHER" id="PTHR31669:SF302">
    <property type="entry name" value="PROTEIN FAR1-RELATED SEQUENCE"/>
    <property type="match status" value="1"/>
</dbReference>
<dbReference type="SMART" id="SM00575">
    <property type="entry name" value="ZnF_PMZ"/>
    <property type="match status" value="1"/>
</dbReference>
<sequence length="477" mass="54402">MGGAVGCSRFWEGEAVGGEGGKGKSKCRRVFKSAEKSVIRVRRKQRKISKKVQDCEEMEDTPMVFSVEDLEDFEESPGTYNVDEDFSDLLQFIVPSTENRVPSTEYRVPSTELLTSTDNRKCDSEEEFETAWNAMMKEGNLQNHQWLNDLYKIRSKWSTAFNKNCFNLGILSTQRSESTNHVCHGISKPTSSITECFLGLEKMMKTWRRNEKDEDFKCSQSEIQPYIKSSSILKQAALFYSRKLYSFFEEEFLQGVGGLCIEYSSSDLTMFYVKSIDKCPDSKIWTVLFNSSQGTIQCSCAKFEMMGILCSHCMRVLRQLDIVNIPEKYFLPRWSARARNDLYAGRKITNLSNSSCLSVEVPGNLKIRNYVCRFAYKISTEAQGNAEAEQCMLDGMTSMARNVQLILEGKKINNTNPVCGRKNIKDPAKCRPKGISNARLKDHWEKKKKKKIKNTDFTAPTSIQFTPESNGSQSSFM</sequence>
<dbReference type="PANTHER" id="PTHR31669">
    <property type="entry name" value="PROTEIN FAR1-RELATED SEQUENCE 10-RELATED"/>
    <property type="match status" value="1"/>
</dbReference>
<accession>A0ABD0U4S4</accession>
<evidence type="ECO:0000259" key="8">
    <source>
        <dbReference type="PROSITE" id="PS50966"/>
    </source>
</evidence>
<dbReference type="InterPro" id="IPR007527">
    <property type="entry name" value="Znf_SWIM"/>
</dbReference>
<evidence type="ECO:0000313" key="9">
    <source>
        <dbReference type="EMBL" id="KAL0907201.1"/>
    </source>
</evidence>
<keyword evidence="3 5" id="KW-0863">Zinc-finger</keyword>
<evidence type="ECO:0000256" key="1">
    <source>
        <dbReference type="ARBA" id="ARBA00005889"/>
    </source>
</evidence>
<comment type="caution">
    <text evidence="9">The sequence shown here is derived from an EMBL/GenBank/DDBJ whole genome shotgun (WGS) entry which is preliminary data.</text>
</comment>
<evidence type="ECO:0000313" key="10">
    <source>
        <dbReference type="Proteomes" id="UP001552299"/>
    </source>
</evidence>
<evidence type="ECO:0000256" key="5">
    <source>
        <dbReference type="PROSITE-ProRule" id="PRU00325"/>
    </source>
</evidence>
<dbReference type="AlphaFoldDB" id="A0ABD0U4S4"/>
<comment type="similarity">
    <text evidence="1 6">Belongs to the FHY3/FAR1 family.</text>
</comment>
<name>A0ABD0U4S4_DENTH</name>
<dbReference type="Proteomes" id="UP001552299">
    <property type="component" value="Unassembled WGS sequence"/>
</dbReference>
<dbReference type="InterPro" id="IPR006564">
    <property type="entry name" value="Znf_PMZ"/>
</dbReference>
<feature type="region of interest" description="Disordered" evidence="7">
    <location>
        <begin position="445"/>
        <end position="477"/>
    </location>
</feature>
<keyword evidence="4 6" id="KW-0862">Zinc</keyword>
<dbReference type="EMBL" id="JANQDX010000018">
    <property type="protein sequence ID" value="KAL0907201.1"/>
    <property type="molecule type" value="Genomic_DNA"/>
</dbReference>
<comment type="function">
    <text evidence="6">Putative transcription activator involved in regulating light control of development.</text>
</comment>
<evidence type="ECO:0000256" key="6">
    <source>
        <dbReference type="RuleBase" id="RU367018"/>
    </source>
</evidence>
<evidence type="ECO:0000256" key="4">
    <source>
        <dbReference type="ARBA" id="ARBA00022833"/>
    </source>
</evidence>
<dbReference type="PROSITE" id="PS50966">
    <property type="entry name" value="ZF_SWIM"/>
    <property type="match status" value="1"/>
</dbReference>
<gene>
    <name evidence="9" type="ORF">M5K25_025752</name>
</gene>
<organism evidence="9 10">
    <name type="scientific">Dendrobium thyrsiflorum</name>
    <name type="common">Pinecone-like raceme dendrobium</name>
    <name type="synonym">Orchid</name>
    <dbReference type="NCBI Taxonomy" id="117978"/>
    <lineage>
        <taxon>Eukaryota</taxon>
        <taxon>Viridiplantae</taxon>
        <taxon>Streptophyta</taxon>
        <taxon>Embryophyta</taxon>
        <taxon>Tracheophyta</taxon>
        <taxon>Spermatophyta</taxon>
        <taxon>Magnoliopsida</taxon>
        <taxon>Liliopsida</taxon>
        <taxon>Asparagales</taxon>
        <taxon>Orchidaceae</taxon>
        <taxon>Epidendroideae</taxon>
        <taxon>Malaxideae</taxon>
        <taxon>Dendrobiinae</taxon>
        <taxon>Dendrobium</taxon>
    </lineage>
</organism>
<keyword evidence="6" id="KW-0539">Nucleus</keyword>
<reference evidence="9 10" key="1">
    <citation type="journal article" date="2024" name="Plant Biotechnol. J.">
        <title>Dendrobium thyrsiflorum genome and its molecular insights into genes involved in important horticultural traits.</title>
        <authorList>
            <person name="Chen B."/>
            <person name="Wang J.Y."/>
            <person name="Zheng P.J."/>
            <person name="Li K.L."/>
            <person name="Liang Y.M."/>
            <person name="Chen X.F."/>
            <person name="Zhang C."/>
            <person name="Zhao X."/>
            <person name="He X."/>
            <person name="Zhang G.Q."/>
            <person name="Liu Z.J."/>
            <person name="Xu Q."/>
        </authorList>
    </citation>
    <scope>NUCLEOTIDE SEQUENCE [LARGE SCALE GENOMIC DNA]</scope>
    <source>
        <strain evidence="9">GZMU011</strain>
    </source>
</reference>
<dbReference type="InterPro" id="IPR031052">
    <property type="entry name" value="FHY3/FAR1"/>
</dbReference>
<feature type="compositionally biased region" description="Polar residues" evidence="7">
    <location>
        <begin position="455"/>
        <end position="477"/>
    </location>
</feature>
<dbReference type="GO" id="GO:0006355">
    <property type="term" value="P:regulation of DNA-templated transcription"/>
    <property type="evidence" value="ECO:0007669"/>
    <property type="project" value="UniProtKB-UniRule"/>
</dbReference>